<protein>
    <submittedName>
        <fullName evidence="1">Uncharacterized protein</fullName>
    </submittedName>
</protein>
<proteinExistence type="predicted"/>
<dbReference type="Proteomes" id="UP000076502">
    <property type="component" value="Unassembled WGS sequence"/>
</dbReference>
<sequence length="74" mass="8233">MSKGRVFRADNGSEGIECLPTVPGPRVLNICRSQAVSKIRKSLLYGHQPVFLTMRDTIEKYSLPGKERSRGNGK</sequence>
<accession>A0A154P688</accession>
<gene>
    <name evidence="1" type="ORF">WN55_08996</name>
</gene>
<reference evidence="1 2" key="1">
    <citation type="submission" date="2015-07" db="EMBL/GenBank/DDBJ databases">
        <title>The genome of Dufourea novaeangliae.</title>
        <authorList>
            <person name="Pan H."/>
            <person name="Kapheim K."/>
        </authorList>
    </citation>
    <scope>NUCLEOTIDE SEQUENCE [LARGE SCALE GENOMIC DNA]</scope>
    <source>
        <strain evidence="1">0120121106</strain>
        <tissue evidence="1">Whole body</tissue>
    </source>
</reference>
<evidence type="ECO:0000313" key="2">
    <source>
        <dbReference type="Proteomes" id="UP000076502"/>
    </source>
</evidence>
<evidence type="ECO:0000313" key="1">
    <source>
        <dbReference type="EMBL" id="KZC07351.1"/>
    </source>
</evidence>
<dbReference type="EMBL" id="KQ434824">
    <property type="protein sequence ID" value="KZC07351.1"/>
    <property type="molecule type" value="Genomic_DNA"/>
</dbReference>
<name>A0A154P688_DUFNO</name>
<organism evidence="1 2">
    <name type="scientific">Dufourea novaeangliae</name>
    <name type="common">Sweat bee</name>
    <dbReference type="NCBI Taxonomy" id="178035"/>
    <lineage>
        <taxon>Eukaryota</taxon>
        <taxon>Metazoa</taxon>
        <taxon>Ecdysozoa</taxon>
        <taxon>Arthropoda</taxon>
        <taxon>Hexapoda</taxon>
        <taxon>Insecta</taxon>
        <taxon>Pterygota</taxon>
        <taxon>Neoptera</taxon>
        <taxon>Endopterygota</taxon>
        <taxon>Hymenoptera</taxon>
        <taxon>Apocrita</taxon>
        <taxon>Aculeata</taxon>
        <taxon>Apoidea</taxon>
        <taxon>Anthophila</taxon>
        <taxon>Halictidae</taxon>
        <taxon>Rophitinae</taxon>
        <taxon>Dufourea</taxon>
    </lineage>
</organism>
<keyword evidence="2" id="KW-1185">Reference proteome</keyword>
<dbReference type="AlphaFoldDB" id="A0A154P688"/>